<accession>A0ABV6N366</accession>
<name>A0ABV6N366_9PSEU</name>
<comment type="caution">
    <text evidence="1">The sequence shown here is derived from an EMBL/GenBank/DDBJ whole genome shotgun (WGS) entry which is preliminary data.</text>
</comment>
<dbReference type="Gene3D" id="2.60.120.860">
    <property type="match status" value="1"/>
</dbReference>
<evidence type="ECO:0000313" key="1">
    <source>
        <dbReference type="EMBL" id="MFC0547041.1"/>
    </source>
</evidence>
<organism evidence="1 2">
    <name type="scientific">Kutzneria chonburiensis</name>
    <dbReference type="NCBI Taxonomy" id="1483604"/>
    <lineage>
        <taxon>Bacteria</taxon>
        <taxon>Bacillati</taxon>
        <taxon>Actinomycetota</taxon>
        <taxon>Actinomycetes</taxon>
        <taxon>Pseudonocardiales</taxon>
        <taxon>Pseudonocardiaceae</taxon>
        <taxon>Kutzneria</taxon>
    </lineage>
</organism>
<protein>
    <submittedName>
        <fullName evidence="1">Phage tail domain-containing protein</fullName>
    </submittedName>
</protein>
<proteinExistence type="predicted"/>
<dbReference type="RefSeq" id="WP_273937272.1">
    <property type="nucleotide sequence ID" value="NZ_CP097263.1"/>
</dbReference>
<gene>
    <name evidence="1" type="ORF">ACFFH7_36410</name>
</gene>
<reference evidence="1 2" key="1">
    <citation type="submission" date="2024-09" db="EMBL/GenBank/DDBJ databases">
        <authorList>
            <person name="Sun Q."/>
            <person name="Mori K."/>
        </authorList>
    </citation>
    <scope>NUCLEOTIDE SEQUENCE [LARGE SCALE GENOMIC DNA]</scope>
    <source>
        <strain evidence="1 2">TBRC 1432</strain>
    </source>
</reference>
<dbReference type="Proteomes" id="UP001589810">
    <property type="component" value="Unassembled WGS sequence"/>
</dbReference>
<sequence>MSDPDWGLYWRSVRIGTEAPYILQEITGLLDSPDVRSGDLTLLQRDGQVPGRDYLGGRTIHATALVFNEDRAAFAADVARLVGALTSGGREEPLRVEIPGVGNGWVWCSARVRKRALKLDQDYYGGLGTVDVEWYATDPRLYSVAESTVDTAAPLPPGAGMAFDLGFDLAFSQGATPVRSFASAAPPGTVVNRAIIANTTGSTSTAPVIEVYGPASGIVVSAPGQNARLEIRDSYQLPAGTFLRIDTRQRSVAWATSPDDPGQSLFHLLSPGSLFFDLQPGPNTVVLAAVCPPGVDTPDVRMTVRWHDAWV</sequence>
<dbReference type="EMBL" id="JBHLUD010000013">
    <property type="protein sequence ID" value="MFC0547041.1"/>
    <property type="molecule type" value="Genomic_DNA"/>
</dbReference>
<keyword evidence="2" id="KW-1185">Reference proteome</keyword>
<evidence type="ECO:0000313" key="2">
    <source>
        <dbReference type="Proteomes" id="UP001589810"/>
    </source>
</evidence>